<proteinExistence type="inferred from homology"/>
<evidence type="ECO:0000313" key="12">
    <source>
        <dbReference type="EMBL" id="GKU72583.1"/>
    </source>
</evidence>
<dbReference type="EMBL" id="BFCH01000009">
    <property type="protein sequence ID" value="GBG37069.1"/>
    <property type="molecule type" value="Genomic_DNA"/>
</dbReference>
<protein>
    <recommendedName>
        <fullName evidence="9">L-lysine-epsilon aminotransferase</fullName>
        <ecNumber evidence="3">2.6.1.36</ecNumber>
    </recommendedName>
    <alternativeName>
        <fullName evidence="7">Lysine 6-aminotransferase</fullName>
    </alternativeName>
</protein>
<name>A0AA37PNJ5_9MYCO</name>
<dbReference type="AlphaFoldDB" id="A0AA37PNJ5"/>
<dbReference type="InterPro" id="IPR015422">
    <property type="entry name" value="PyrdxlP-dep_Trfase_small"/>
</dbReference>
<dbReference type="Gene3D" id="3.40.640.10">
    <property type="entry name" value="Type I PLP-dependent aspartate aminotransferase-like (Major domain)"/>
    <property type="match status" value="1"/>
</dbReference>
<dbReference type="GO" id="GO:0017000">
    <property type="term" value="P:antibiotic biosynthetic process"/>
    <property type="evidence" value="ECO:0007669"/>
    <property type="project" value="InterPro"/>
</dbReference>
<dbReference type="GO" id="GO:0030170">
    <property type="term" value="F:pyridoxal phosphate binding"/>
    <property type="evidence" value="ECO:0007669"/>
    <property type="project" value="InterPro"/>
</dbReference>
<evidence type="ECO:0000313" key="14">
    <source>
        <dbReference type="Proteomes" id="UP001139505"/>
    </source>
</evidence>
<comment type="catalytic activity">
    <reaction evidence="8">
        <text>L-lysine + 2-oxoglutarate = (S)-2-amino-6-oxohexanoate + L-glutamate</text>
        <dbReference type="Rhea" id="RHEA:21200"/>
        <dbReference type="ChEBI" id="CHEBI:16810"/>
        <dbReference type="ChEBI" id="CHEBI:29985"/>
        <dbReference type="ChEBI" id="CHEBI:32551"/>
        <dbReference type="ChEBI" id="CHEBI:58321"/>
        <dbReference type="EC" id="2.6.1.36"/>
    </reaction>
</comment>
<evidence type="ECO:0000313" key="11">
    <source>
        <dbReference type="EMBL" id="GBG37069.1"/>
    </source>
</evidence>
<gene>
    <name evidence="12" type="primary">lat</name>
    <name evidence="11" type="ORF">MmonteBS_14410</name>
    <name evidence="12" type="ORF">NJB18185_23550</name>
</gene>
<dbReference type="GO" id="GO:0045484">
    <property type="term" value="F:L-lysine 6-transaminase activity"/>
    <property type="evidence" value="ECO:0007669"/>
    <property type="project" value="UniProtKB-EC"/>
</dbReference>
<dbReference type="InterPro" id="IPR049704">
    <property type="entry name" value="Aminotrans_3_PPA_site"/>
</dbReference>
<dbReference type="PIRSF" id="PIRSF000521">
    <property type="entry name" value="Transaminase_4ab_Lys_Orn"/>
    <property type="match status" value="1"/>
</dbReference>
<evidence type="ECO:0000256" key="6">
    <source>
        <dbReference type="ARBA" id="ARBA00022898"/>
    </source>
</evidence>
<evidence type="ECO:0000256" key="5">
    <source>
        <dbReference type="ARBA" id="ARBA00022679"/>
    </source>
</evidence>
<evidence type="ECO:0000256" key="10">
    <source>
        <dbReference type="RuleBase" id="RU003560"/>
    </source>
</evidence>
<comment type="caution">
    <text evidence="12">The sequence shown here is derived from an EMBL/GenBank/DDBJ whole genome shotgun (WGS) entry which is preliminary data.</text>
</comment>
<sequence length="449" mass="49566">MAGMTAVLNSLALTGVQPEPDRVHEVLSRSMLVDGFDFVLDLTRSSGSYLVDARDGRRYLDMFTFFASSALGMNHPALADDEEFRDALVEAALNKPSNADVYTPAMAGFVETFARVLGDPALPHLFFVDGGALAVENALKVAFDWKSRHNERRGIAPELGTRVLHLRGAFHGRSGYTLSLTNTKPVTVARFPKFDWPRIDAPFIRPGLDQRAMGAAEAESLRQARAAFEAYPHDIACFIAEPIQGEGGDRHFRPEYFAAMRDLCDEFDALLIFDEVQTGCGLTGTPWAYQQLGVHPDVVAFGKKTQVCGVMAGRRVDEVADNVFAVSSRINSTWGGNLTDMVRARRILEVIEADGLFDRAAAQGRYLRDRLCELADEFPALVFDPRGRGLMRAFSLPTTADRDELIRRLWHRGVIVLPSGTDGVRFRPALTVSRSEIDVAIAAVRECLE</sequence>
<dbReference type="Proteomes" id="UP000245060">
    <property type="component" value="Unassembled WGS sequence"/>
</dbReference>
<dbReference type="InterPro" id="IPR017657">
    <property type="entry name" value="L-lysine_6-transaminase"/>
</dbReference>
<dbReference type="Gene3D" id="3.90.1150.10">
    <property type="entry name" value="Aspartate Aminotransferase, domain 1"/>
    <property type="match status" value="1"/>
</dbReference>
<evidence type="ECO:0000313" key="13">
    <source>
        <dbReference type="Proteomes" id="UP000245060"/>
    </source>
</evidence>
<dbReference type="GO" id="GO:0009450">
    <property type="term" value="P:gamma-aminobutyric acid catabolic process"/>
    <property type="evidence" value="ECO:0007669"/>
    <property type="project" value="TreeGrafter"/>
</dbReference>
<organism evidence="12 14">
    <name type="scientific">Mycobacterium montefiorense</name>
    <dbReference type="NCBI Taxonomy" id="154654"/>
    <lineage>
        <taxon>Bacteria</taxon>
        <taxon>Bacillati</taxon>
        <taxon>Actinomycetota</taxon>
        <taxon>Actinomycetes</taxon>
        <taxon>Mycobacteriales</taxon>
        <taxon>Mycobacteriaceae</taxon>
        <taxon>Mycobacterium</taxon>
        <taxon>Mycobacterium simiae complex</taxon>
    </lineage>
</organism>
<dbReference type="EMBL" id="BQYH01000015">
    <property type="protein sequence ID" value="GKU72583.1"/>
    <property type="molecule type" value="Genomic_DNA"/>
</dbReference>
<keyword evidence="5" id="KW-0808">Transferase</keyword>
<dbReference type="EC" id="2.6.1.36" evidence="3"/>
<accession>A0AA37PNJ5</accession>
<dbReference type="InterPro" id="IPR005814">
    <property type="entry name" value="Aminotrans_3"/>
</dbReference>
<evidence type="ECO:0000256" key="4">
    <source>
        <dbReference type="ARBA" id="ARBA00022576"/>
    </source>
</evidence>
<evidence type="ECO:0000256" key="1">
    <source>
        <dbReference type="ARBA" id="ARBA00001933"/>
    </source>
</evidence>
<comment type="cofactor">
    <cofactor evidence="1">
        <name>pyridoxal 5'-phosphate</name>
        <dbReference type="ChEBI" id="CHEBI:597326"/>
    </cofactor>
</comment>
<dbReference type="Pfam" id="PF00202">
    <property type="entry name" value="Aminotran_3"/>
    <property type="match status" value="1"/>
</dbReference>
<dbReference type="InterPro" id="IPR015424">
    <property type="entry name" value="PyrdxlP-dep_Trfase"/>
</dbReference>
<evidence type="ECO:0000256" key="7">
    <source>
        <dbReference type="ARBA" id="ARBA00030921"/>
    </source>
</evidence>
<dbReference type="FunFam" id="3.40.640.10:FF:000073">
    <property type="entry name" value="Probable 4-aminobutyrate aminotransferase"/>
    <property type="match status" value="1"/>
</dbReference>
<evidence type="ECO:0000256" key="9">
    <source>
        <dbReference type="ARBA" id="ARBA00050040"/>
    </source>
</evidence>
<evidence type="ECO:0000256" key="2">
    <source>
        <dbReference type="ARBA" id="ARBA00008954"/>
    </source>
</evidence>
<reference evidence="12" key="3">
    <citation type="journal article" date="2022" name="Microbiol. Resour. Announc.">
        <title>Draft Genome Sequences of Eight Mycobacterium montefiorense Strains Isolated from Salamanders in Captivity.</title>
        <authorList>
            <person name="Komine T."/>
            <person name="Ihara H."/>
            <person name="Fukano H."/>
            <person name="Hoshino Y."/>
            <person name="Kurata O."/>
            <person name="Wada S."/>
        </authorList>
    </citation>
    <scope>NUCLEOTIDE SEQUENCE</scope>
    <source>
        <strain evidence="12">NJB18185</strain>
    </source>
</reference>
<dbReference type="Proteomes" id="UP001139505">
    <property type="component" value="Unassembled WGS sequence"/>
</dbReference>
<dbReference type="PANTHER" id="PTHR43206">
    <property type="entry name" value="AMINOTRANSFERASE"/>
    <property type="match status" value="1"/>
</dbReference>
<dbReference type="SUPFAM" id="SSF53383">
    <property type="entry name" value="PLP-dependent transferases"/>
    <property type="match status" value="1"/>
</dbReference>
<dbReference type="PROSITE" id="PS00600">
    <property type="entry name" value="AA_TRANSFER_CLASS_3"/>
    <property type="match status" value="1"/>
</dbReference>
<dbReference type="CDD" id="cd00610">
    <property type="entry name" value="OAT_like"/>
    <property type="match status" value="1"/>
</dbReference>
<keyword evidence="13" id="KW-1185">Reference proteome</keyword>
<keyword evidence="6 10" id="KW-0663">Pyridoxal phosphate</keyword>
<evidence type="ECO:0000256" key="3">
    <source>
        <dbReference type="ARBA" id="ARBA00013071"/>
    </source>
</evidence>
<comment type="similarity">
    <text evidence="2 10">Belongs to the class-III pyridoxal-phosphate-dependent aminotransferase family.</text>
</comment>
<dbReference type="NCBIfam" id="TIGR03251">
    <property type="entry name" value="LAT_fam"/>
    <property type="match status" value="1"/>
</dbReference>
<evidence type="ECO:0000256" key="8">
    <source>
        <dbReference type="ARBA" id="ARBA00049125"/>
    </source>
</evidence>
<dbReference type="PANTHER" id="PTHR43206:SF2">
    <property type="entry name" value="4-AMINOBUTYRATE AMINOTRANSFERASE GABT"/>
    <property type="match status" value="1"/>
</dbReference>
<reference evidence="13" key="2">
    <citation type="submission" date="2018-04" db="EMBL/GenBank/DDBJ databases">
        <title>Draft genome sequence of Mycobacterium montefiorense isolated from Japanese black salamander.</title>
        <authorList>
            <person name="Fukano H."/>
            <person name="Yoshida M."/>
            <person name="Shimizu A."/>
            <person name="Iwao H."/>
            <person name="Kurata O."/>
            <person name="Katayama Y."/>
            <person name="Omatsu T."/>
            <person name="Mizutani T."/>
            <person name="Wada S."/>
            <person name="Hoshino Y."/>
        </authorList>
    </citation>
    <scope>NUCLEOTIDE SEQUENCE [LARGE SCALE GENOMIC DNA]</scope>
    <source>
        <strain evidence="13">BS</strain>
    </source>
</reference>
<keyword evidence="4 12" id="KW-0032">Aminotransferase</keyword>
<reference evidence="11" key="1">
    <citation type="journal article" date="2018" name="Genome Announc.">
        <title>Draft Genome Sequence of Mycobacterium montefiorense Isolated from Japanese Black Salamander (Hynobius nigrescens).</title>
        <authorList>
            <person name="Fukano H."/>
            <person name="Yoshida M."/>
            <person name="Shimizu A."/>
            <person name="Iwao H."/>
            <person name="Katayama Y."/>
            <person name="Omatsu T."/>
            <person name="Mizutani T."/>
            <person name="Kurata O."/>
            <person name="Wada S."/>
            <person name="Hoshino Y."/>
        </authorList>
    </citation>
    <scope>NUCLEOTIDE SEQUENCE</scope>
    <source>
        <strain evidence="11">BS</strain>
    </source>
</reference>
<dbReference type="InterPro" id="IPR015421">
    <property type="entry name" value="PyrdxlP-dep_Trfase_major"/>
</dbReference>
<reference evidence="12" key="4">
    <citation type="submission" date="2022-04" db="EMBL/GenBank/DDBJ databases">
        <authorList>
            <person name="Komine T."/>
            <person name="Fukano H."/>
            <person name="Wada S."/>
        </authorList>
    </citation>
    <scope>NUCLEOTIDE SEQUENCE</scope>
    <source>
        <strain evidence="12">NJB18185</strain>
    </source>
</reference>